<evidence type="ECO:0000313" key="3">
    <source>
        <dbReference type="EMBL" id="MDW5598180.1"/>
    </source>
</evidence>
<dbReference type="EC" id="1.-.-.-" evidence="3"/>
<evidence type="ECO:0000313" key="4">
    <source>
        <dbReference type="Proteomes" id="UP001284601"/>
    </source>
</evidence>
<keyword evidence="1 3" id="KW-0560">Oxidoreductase</keyword>
<dbReference type="InterPro" id="IPR012349">
    <property type="entry name" value="Split_barrel_FMN-bd"/>
</dbReference>
<dbReference type="PANTHER" id="PTHR30466:SF1">
    <property type="entry name" value="FMN REDUCTASE (NADH) RUTF"/>
    <property type="match status" value="1"/>
</dbReference>
<keyword evidence="4" id="KW-1185">Reference proteome</keyword>
<feature type="domain" description="Flavin reductase like" evidence="2">
    <location>
        <begin position="23"/>
        <end position="170"/>
    </location>
</feature>
<dbReference type="RefSeq" id="WP_318600654.1">
    <property type="nucleotide sequence ID" value="NZ_JAWSTH010000124.1"/>
</dbReference>
<dbReference type="InterPro" id="IPR002563">
    <property type="entry name" value="Flavin_Rdtase-like_dom"/>
</dbReference>
<gene>
    <name evidence="3" type="ORF">R7226_27735</name>
</gene>
<comment type="caution">
    <text evidence="3">The sequence shown here is derived from an EMBL/GenBank/DDBJ whole genome shotgun (WGS) entry which is preliminary data.</text>
</comment>
<protein>
    <submittedName>
        <fullName evidence="3">Flavin reductase family protein</fullName>
        <ecNumber evidence="3">1.-.-.-</ecNumber>
    </submittedName>
</protein>
<dbReference type="PANTHER" id="PTHR30466">
    <property type="entry name" value="FLAVIN REDUCTASE"/>
    <property type="match status" value="1"/>
</dbReference>
<dbReference type="GO" id="GO:0016491">
    <property type="term" value="F:oxidoreductase activity"/>
    <property type="evidence" value="ECO:0007669"/>
    <property type="project" value="UniProtKB-KW"/>
</dbReference>
<organism evidence="3 4">
    <name type="scientific">Conexibacter stalactiti</name>
    <dbReference type="NCBI Taxonomy" id="1940611"/>
    <lineage>
        <taxon>Bacteria</taxon>
        <taxon>Bacillati</taxon>
        <taxon>Actinomycetota</taxon>
        <taxon>Thermoleophilia</taxon>
        <taxon>Solirubrobacterales</taxon>
        <taxon>Conexibacteraceae</taxon>
        <taxon>Conexibacter</taxon>
    </lineage>
</organism>
<reference evidence="4" key="1">
    <citation type="submission" date="2023-07" db="EMBL/GenBank/DDBJ databases">
        <title>Conexibacter stalactiti sp. nov., isolated from stalactites in a lava cave and emended description of the genus Conexibacter.</title>
        <authorList>
            <person name="Lee S.D."/>
        </authorList>
    </citation>
    <scope>NUCLEOTIDE SEQUENCE [LARGE SCALE GENOMIC DNA]</scope>
    <source>
        <strain evidence="4">KCTC 39840</strain>
    </source>
</reference>
<name>A0ABU4HXX4_9ACTN</name>
<dbReference type="EMBL" id="JAWSTH010000124">
    <property type="protein sequence ID" value="MDW5598180.1"/>
    <property type="molecule type" value="Genomic_DNA"/>
</dbReference>
<dbReference type="SMART" id="SM00903">
    <property type="entry name" value="Flavin_Reduct"/>
    <property type="match status" value="1"/>
</dbReference>
<accession>A0ABU4HXX4</accession>
<dbReference type="Pfam" id="PF01613">
    <property type="entry name" value="Flavin_Reduct"/>
    <property type="match status" value="1"/>
</dbReference>
<dbReference type="Gene3D" id="2.30.110.10">
    <property type="entry name" value="Electron Transport, Fmn-binding Protein, Chain A"/>
    <property type="match status" value="1"/>
</dbReference>
<evidence type="ECO:0000259" key="2">
    <source>
        <dbReference type="SMART" id="SM00903"/>
    </source>
</evidence>
<dbReference type="Proteomes" id="UP001284601">
    <property type="component" value="Unassembled WGS sequence"/>
</dbReference>
<proteinExistence type="predicted"/>
<dbReference type="SUPFAM" id="SSF50475">
    <property type="entry name" value="FMN-binding split barrel"/>
    <property type="match status" value="1"/>
</dbReference>
<sequence>MSETAPRTSSRRGVDGAALRAAMGHFATGVTIVTAAADGVPSGGTANAVTSLSLSPPLALVCLREGSLTLATLLRARSFAFNVLGRDQEPLALRFAAPGGPPAARFDGVGWQAGESGAPLLDGVVATVECALHDVAEGGDHRVVIGRVLAVRHPPHHAPPLVFHRGRFTGLDAAA</sequence>
<evidence type="ECO:0000256" key="1">
    <source>
        <dbReference type="ARBA" id="ARBA00023002"/>
    </source>
</evidence>
<dbReference type="InterPro" id="IPR050268">
    <property type="entry name" value="NADH-dep_flavin_reductase"/>
</dbReference>